<dbReference type="RefSeq" id="WP_275031296.1">
    <property type="nucleotide sequence ID" value="NZ_CP118615.1"/>
</dbReference>
<reference evidence="1 2" key="1">
    <citation type="submission" date="2023-02" db="EMBL/GenBank/DDBJ databases">
        <authorList>
            <person name="Mo P."/>
        </authorList>
    </citation>
    <scope>NUCLEOTIDE SEQUENCE [LARGE SCALE GENOMIC DNA]</scope>
    <source>
        <strain evidence="1 2">HUAS 3</strain>
    </source>
</reference>
<sequence>MNFLTTHLLASVPAMRVIFDYLASSPQPATTDKIRADLKALDADADRPASNQSDVVTASLRIGRYLDLFTSDPATRPERWSIAPEATDVKSADAAQFSGAVLRQLCMRAHEAASTGQEVPDLALALTWFLDQDPAKALDWDWNDRPENEFGHYRVKTLIINANQWRAFRRWTLALGLAVRLKGKAREALAADPSVAIAHVLYLLDDGPAERWFDRLFEVLPVLGREQLRQPLPYRNEHGGVSPAVALAVRKLALRKFIETTPMDDSPQTVTLRVAGASWTIGAVRTLEKA</sequence>
<keyword evidence="2" id="KW-1185">Reference proteome</keyword>
<proteinExistence type="predicted"/>
<protein>
    <submittedName>
        <fullName evidence="1">Uncharacterized protein</fullName>
    </submittedName>
</protein>
<dbReference type="Proteomes" id="UP001219605">
    <property type="component" value="Chromosome"/>
</dbReference>
<gene>
    <name evidence="1" type="ORF">PVK37_30525</name>
</gene>
<evidence type="ECO:0000313" key="2">
    <source>
        <dbReference type="Proteomes" id="UP001219605"/>
    </source>
</evidence>
<evidence type="ECO:0000313" key="1">
    <source>
        <dbReference type="EMBL" id="WDZ84712.1"/>
    </source>
</evidence>
<dbReference type="EMBL" id="CP118615">
    <property type="protein sequence ID" value="WDZ84712.1"/>
    <property type="molecule type" value="Genomic_DNA"/>
</dbReference>
<accession>A0ABY7ZNV7</accession>
<organism evidence="1 2">
    <name type="scientific">Micromonospora cathayae</name>
    <dbReference type="NCBI Taxonomy" id="3028804"/>
    <lineage>
        <taxon>Bacteria</taxon>
        <taxon>Bacillati</taxon>
        <taxon>Actinomycetota</taxon>
        <taxon>Actinomycetes</taxon>
        <taxon>Micromonosporales</taxon>
        <taxon>Micromonosporaceae</taxon>
        <taxon>Micromonospora</taxon>
    </lineage>
</organism>
<name>A0ABY7ZNV7_9ACTN</name>